<proteinExistence type="predicted"/>
<dbReference type="Proteomes" id="UP001148737">
    <property type="component" value="Unassembled WGS sequence"/>
</dbReference>
<accession>A0ACC1QTV8</accession>
<protein>
    <submittedName>
        <fullName evidence="1">Uncharacterized protein</fullName>
    </submittedName>
</protein>
<organism evidence="1 2">
    <name type="scientific">Lecanicillium saksenae</name>
    <dbReference type="NCBI Taxonomy" id="468837"/>
    <lineage>
        <taxon>Eukaryota</taxon>
        <taxon>Fungi</taxon>
        <taxon>Dikarya</taxon>
        <taxon>Ascomycota</taxon>
        <taxon>Pezizomycotina</taxon>
        <taxon>Sordariomycetes</taxon>
        <taxon>Hypocreomycetidae</taxon>
        <taxon>Hypocreales</taxon>
        <taxon>Cordycipitaceae</taxon>
        <taxon>Lecanicillium</taxon>
    </lineage>
</organism>
<evidence type="ECO:0000313" key="2">
    <source>
        <dbReference type="Proteomes" id="UP001148737"/>
    </source>
</evidence>
<evidence type="ECO:0000313" key="1">
    <source>
        <dbReference type="EMBL" id="KAJ3489058.1"/>
    </source>
</evidence>
<dbReference type="EMBL" id="JANAKD010000756">
    <property type="protein sequence ID" value="KAJ3489058.1"/>
    <property type="molecule type" value="Genomic_DNA"/>
</dbReference>
<name>A0ACC1QTV8_9HYPO</name>
<keyword evidence="2" id="KW-1185">Reference proteome</keyword>
<sequence>MVTKFFDLPPEIRRQIWLATVGPMTLSLLAANPPDQTEQCHPKLCDHRDKHIATLKLFKNFSRYYGHIDIPNRSGQLLFVVDPTGAYMACKESRAILRPLFAEPIHPEGGLPSWFRFDLDTIRCSHRTSYSVKQFEWRHRITHIHVTIDVSLMPAMPMNRHHSNLCLLGRFLNHDFKRFFKGLDTAIFDMFGDARKYEDGAADYWLSEWFVLFEELYGRRCTTLPSAPKMAIVSRQLEEMECLTPQNYLHAIKKWRHLWEKTHDENTCVKDDEYYRMRAIFEAADEELNDPVEFRKKYWGSLGQELETREEVDNAVIGPIF</sequence>
<gene>
    <name evidence="1" type="ORF">NLG97_g6074</name>
</gene>
<comment type="caution">
    <text evidence="1">The sequence shown here is derived from an EMBL/GenBank/DDBJ whole genome shotgun (WGS) entry which is preliminary data.</text>
</comment>
<reference evidence="1" key="1">
    <citation type="submission" date="2022-07" db="EMBL/GenBank/DDBJ databases">
        <title>Genome Sequence of Lecanicillium saksenae.</title>
        <authorList>
            <person name="Buettner E."/>
        </authorList>
    </citation>
    <scope>NUCLEOTIDE SEQUENCE</scope>
    <source>
        <strain evidence="1">VT-O1</strain>
    </source>
</reference>